<dbReference type="EMBL" id="GISG01276003">
    <property type="protein sequence ID" value="MBA4677677.1"/>
    <property type="molecule type" value="Transcribed_RNA"/>
</dbReference>
<sequence length="139" mass="15947">MFPTFISQIFCSGEGNTGRNDTLNRRVIGQIQKEGDSLHGSILLKITFEELCSFHVNTHSCEHNGKIVFFTILNEIVRLLQPLYQPSLTTDLCSNLIMRKTSSRKERNLLSSSNRIHDINGRNSSLYHFFWVSSLTRID</sequence>
<proteinExistence type="predicted"/>
<protein>
    <submittedName>
        <fullName evidence="1">Uncharacterized protein</fullName>
    </submittedName>
</protein>
<reference evidence="1" key="1">
    <citation type="journal article" date="2013" name="J. Plant Res.">
        <title>Effect of fungi and light on seed germination of three Opuntia species from semiarid lands of central Mexico.</title>
        <authorList>
            <person name="Delgado-Sanchez P."/>
            <person name="Jimenez-Bremont J.F."/>
            <person name="Guerrero-Gonzalez Mde L."/>
            <person name="Flores J."/>
        </authorList>
    </citation>
    <scope>NUCLEOTIDE SEQUENCE</scope>
    <source>
        <tissue evidence="1">Cladode</tissue>
    </source>
</reference>
<dbReference type="AlphaFoldDB" id="A0A7C9AXN5"/>
<accession>A0A7C9AXN5</accession>
<evidence type="ECO:0000313" key="1">
    <source>
        <dbReference type="EMBL" id="MBA4677677.1"/>
    </source>
</evidence>
<organism evidence="1">
    <name type="scientific">Opuntia streptacantha</name>
    <name type="common">Prickly pear cactus</name>
    <name type="synonym">Opuntia cardona</name>
    <dbReference type="NCBI Taxonomy" id="393608"/>
    <lineage>
        <taxon>Eukaryota</taxon>
        <taxon>Viridiplantae</taxon>
        <taxon>Streptophyta</taxon>
        <taxon>Embryophyta</taxon>
        <taxon>Tracheophyta</taxon>
        <taxon>Spermatophyta</taxon>
        <taxon>Magnoliopsida</taxon>
        <taxon>eudicotyledons</taxon>
        <taxon>Gunneridae</taxon>
        <taxon>Pentapetalae</taxon>
        <taxon>Caryophyllales</taxon>
        <taxon>Cactineae</taxon>
        <taxon>Cactaceae</taxon>
        <taxon>Opuntioideae</taxon>
        <taxon>Opuntia</taxon>
    </lineage>
</organism>
<reference evidence="1" key="2">
    <citation type="submission" date="2020-07" db="EMBL/GenBank/DDBJ databases">
        <authorList>
            <person name="Vera ALvarez R."/>
            <person name="Arias-Moreno D.M."/>
            <person name="Jimenez-Jacinto V."/>
            <person name="Jimenez-Bremont J.F."/>
            <person name="Swaminathan K."/>
            <person name="Moose S.P."/>
            <person name="Guerrero-Gonzalez M.L."/>
            <person name="Marino-Ramirez L."/>
            <person name="Landsman D."/>
            <person name="Rodriguez-Kessler M."/>
            <person name="Delgado-Sanchez P."/>
        </authorList>
    </citation>
    <scope>NUCLEOTIDE SEQUENCE</scope>
    <source>
        <tissue evidence="1">Cladode</tissue>
    </source>
</reference>
<name>A0A7C9AXN5_OPUST</name>